<dbReference type="PROSITE" id="PS00063">
    <property type="entry name" value="ALDOKETO_REDUCTASE_3"/>
    <property type="match status" value="1"/>
</dbReference>
<dbReference type="InterPro" id="IPR023210">
    <property type="entry name" value="NADP_OxRdtase_dom"/>
</dbReference>
<dbReference type="VEuPathDB" id="VectorBase:AFUN2_000454"/>
<dbReference type="InterPro" id="IPR018170">
    <property type="entry name" value="Aldo/ket_reductase_CS"/>
</dbReference>
<organism evidence="8">
    <name type="scientific">Anopheles funestus</name>
    <name type="common">African malaria mosquito</name>
    <dbReference type="NCBI Taxonomy" id="62324"/>
    <lineage>
        <taxon>Eukaryota</taxon>
        <taxon>Metazoa</taxon>
        <taxon>Ecdysozoa</taxon>
        <taxon>Arthropoda</taxon>
        <taxon>Hexapoda</taxon>
        <taxon>Insecta</taxon>
        <taxon>Pterygota</taxon>
        <taxon>Neoptera</taxon>
        <taxon>Endopterygota</taxon>
        <taxon>Diptera</taxon>
        <taxon>Nematocera</taxon>
        <taxon>Culicoidea</taxon>
        <taxon>Culicidae</taxon>
        <taxon>Anophelinae</taxon>
        <taxon>Anopheles</taxon>
    </lineage>
</organism>
<dbReference type="KEGG" id="afun:125761881"/>
<dbReference type="EnsemblMetazoa" id="AFUN003137-RA">
    <property type="protein sequence ID" value="AFUN003137-PA"/>
    <property type="gene ID" value="AFUN003137"/>
</dbReference>
<feature type="site" description="Lowers pKa of active site Tyr" evidence="6">
    <location>
        <position position="83"/>
    </location>
</feature>
<evidence type="ECO:0000256" key="1">
    <source>
        <dbReference type="ARBA" id="ARBA00007905"/>
    </source>
</evidence>
<evidence type="ECO:0000256" key="6">
    <source>
        <dbReference type="PIRSR" id="PIRSR000097-3"/>
    </source>
</evidence>
<dbReference type="InterPro" id="IPR020471">
    <property type="entry name" value="AKR"/>
</dbReference>
<accession>A0A182RAC3</accession>
<dbReference type="PANTHER" id="PTHR43827">
    <property type="entry name" value="2,5-DIKETO-D-GLUCONIC ACID REDUCTASE"/>
    <property type="match status" value="1"/>
</dbReference>
<evidence type="ECO:0000256" key="4">
    <source>
        <dbReference type="PIRSR" id="PIRSR000097-1"/>
    </source>
</evidence>
<dbReference type="GO" id="GO:0016616">
    <property type="term" value="F:oxidoreductase activity, acting on the CH-OH group of donors, NAD or NADP as acceptor"/>
    <property type="evidence" value="ECO:0007669"/>
    <property type="project" value="UniProtKB-ARBA"/>
</dbReference>
<dbReference type="Pfam" id="PF00248">
    <property type="entry name" value="Aldo_ket_red"/>
    <property type="match status" value="1"/>
</dbReference>
<evidence type="ECO:0000256" key="5">
    <source>
        <dbReference type="PIRSR" id="PIRSR000097-2"/>
    </source>
</evidence>
<sequence length="311" mass="34751">MVPKTSIRLSDQQLISLPMIGLGTYSITGADGKEAIKTAIDLGYRMFDTAVAYGNEAIVGEAIRDKVRECENLTREDFFVISKLCGSYHRPDLVEKCCNMSLERIGLDYIDLYLMHTPVALKYDEKIWTDGKMLSPVDDSIRPIDAWLGLEKCYQEGICRSIGVSNFNEHQLNALILEGSIVPAVNQIECSVGFNQKQLQQFCLEQQILVMGYAPLGKQKLPFLTSECIKQIALSVGKTPAQVSLRYLIDGGVVPIVKSKNYTRQQENMDIFDFKLARQQNEALDAITGNQRACKMHRLAGAKHFPFSNGA</sequence>
<evidence type="ECO:0000256" key="3">
    <source>
        <dbReference type="ARBA" id="ARBA00023002"/>
    </source>
</evidence>
<dbReference type="STRING" id="62324.A0A182RAC3"/>
<feature type="active site" description="Proton donor" evidence="4">
    <location>
        <position position="53"/>
    </location>
</feature>
<evidence type="ECO:0000313" key="8">
    <source>
        <dbReference type="EnsemblMetazoa" id="AFUN003137-PA"/>
    </source>
</evidence>
<dbReference type="GeneID" id="125761881"/>
<dbReference type="PANTHER" id="PTHR43827:SF3">
    <property type="entry name" value="NADP-DEPENDENT OXIDOREDUCTASE DOMAIN-CONTAINING PROTEIN"/>
    <property type="match status" value="1"/>
</dbReference>
<keyword evidence="3" id="KW-0560">Oxidoreductase</keyword>
<dbReference type="Gene3D" id="3.20.20.100">
    <property type="entry name" value="NADP-dependent oxidoreductase domain"/>
    <property type="match status" value="1"/>
</dbReference>
<reference evidence="8" key="1">
    <citation type="submission" date="2020-05" db="UniProtKB">
        <authorList>
            <consortium name="EnsemblMetazoa"/>
        </authorList>
    </citation>
    <scope>IDENTIFICATION</scope>
    <source>
        <strain evidence="8">FUMOZ</strain>
    </source>
</reference>
<dbReference type="PRINTS" id="PR00069">
    <property type="entry name" value="ALDKETRDTASE"/>
</dbReference>
<feature type="domain" description="NADP-dependent oxidoreductase" evidence="7">
    <location>
        <begin position="20"/>
        <end position="287"/>
    </location>
</feature>
<dbReference type="AlphaFoldDB" id="A0A182RAC3"/>
<dbReference type="InterPro" id="IPR036812">
    <property type="entry name" value="NAD(P)_OxRdtase_dom_sf"/>
</dbReference>
<evidence type="ECO:0000256" key="2">
    <source>
        <dbReference type="ARBA" id="ARBA00022857"/>
    </source>
</evidence>
<dbReference type="RefSeq" id="XP_049279395.1">
    <property type="nucleotide sequence ID" value="XM_049423438.1"/>
</dbReference>
<dbReference type="OrthoDB" id="416253at2759"/>
<comment type="similarity">
    <text evidence="1">Belongs to the aldo/keto reductase family.</text>
</comment>
<dbReference type="SUPFAM" id="SSF51430">
    <property type="entry name" value="NAD(P)-linked oxidoreductase"/>
    <property type="match status" value="1"/>
</dbReference>
<dbReference type="FunFam" id="3.20.20.100:FF:000002">
    <property type="entry name" value="2,5-diketo-D-gluconic acid reductase A"/>
    <property type="match status" value="1"/>
</dbReference>
<name>A0A182RAC3_ANOFN</name>
<dbReference type="PROSITE" id="PS00062">
    <property type="entry name" value="ALDOKETO_REDUCTASE_2"/>
    <property type="match status" value="1"/>
</dbReference>
<dbReference type="VEuPathDB" id="VectorBase:AFUN003137"/>
<proteinExistence type="inferred from homology"/>
<protein>
    <recommendedName>
        <fullName evidence="7">NADP-dependent oxidoreductase domain-containing protein</fullName>
    </recommendedName>
</protein>
<dbReference type="PIRSF" id="PIRSF000097">
    <property type="entry name" value="AKR"/>
    <property type="match status" value="1"/>
</dbReference>
<keyword evidence="2" id="KW-0521">NADP</keyword>
<evidence type="ECO:0000259" key="7">
    <source>
        <dbReference type="Pfam" id="PF00248"/>
    </source>
</evidence>
<feature type="binding site" evidence="5">
    <location>
        <position position="116"/>
    </location>
    <ligand>
        <name>substrate</name>
    </ligand>
</feature>